<dbReference type="CDD" id="cd16295">
    <property type="entry name" value="TTHA0252-CPSF-like_MBL-fold"/>
    <property type="match status" value="1"/>
</dbReference>
<organism evidence="4 5">
    <name type="scientific">Candidatus Kaiserbacteria bacterium CG10_big_fil_rev_8_21_14_0_10_49_17</name>
    <dbReference type="NCBI Taxonomy" id="1974609"/>
    <lineage>
        <taxon>Bacteria</taxon>
        <taxon>Candidatus Kaiseribacteriota</taxon>
    </lineage>
</organism>
<dbReference type="SUPFAM" id="SSF56281">
    <property type="entry name" value="Metallo-hydrolase/oxidoreductase"/>
    <property type="match status" value="1"/>
</dbReference>
<evidence type="ECO:0000313" key="5">
    <source>
        <dbReference type="Proteomes" id="UP000228809"/>
    </source>
</evidence>
<dbReference type="GO" id="GO:0004521">
    <property type="term" value="F:RNA endonuclease activity"/>
    <property type="evidence" value="ECO:0007669"/>
    <property type="project" value="TreeGrafter"/>
</dbReference>
<evidence type="ECO:0000259" key="2">
    <source>
        <dbReference type="SMART" id="SM00849"/>
    </source>
</evidence>
<dbReference type="GO" id="GO:0016787">
    <property type="term" value="F:hydrolase activity"/>
    <property type="evidence" value="ECO:0007669"/>
    <property type="project" value="UniProtKB-KW"/>
</dbReference>
<feature type="domain" description="Beta-Casp" evidence="3">
    <location>
        <begin position="242"/>
        <end position="367"/>
    </location>
</feature>
<dbReference type="InterPro" id="IPR011108">
    <property type="entry name" value="RMMBL"/>
</dbReference>
<comment type="caution">
    <text evidence="4">The sequence shown here is derived from an EMBL/GenBank/DDBJ whole genome shotgun (WGS) entry which is preliminary data.</text>
</comment>
<sequence>MDSDSAITFYGGAGTVTGSNFLLEHNGTRILIDCGLTQGEQYCHKCNYDDFEYDPASIDVLIATHAHADHIGRIPKLVRDGFNGVIYSTPATRDLSSIMFDDAVRILEDEARKENREPLYTLLDARKAMSLWKGVEYHAKGDASGIPFTFLDAGHILGSAMVEFLLNGKKVVFTGDLGNSPAPLLKDTERVDGATYILMESVYGDRNHEDRSARREKLKEAIVDTEGRGGTLLIPAFSIQRTQVLLYEINNMVEDGEVNEIPVFLDSPLAIKVTDIYRNYESLYNETVKKEIAAGDDIFDFAKLSFTPRVEESKAILTTPGPKIIIAGSGMSTGGRVLHHEKVYLQDSKSMLLLVGYQAVGTLGRHIADGLKHVTIFNDTINVRAEVRLIRGYSAHKDGEHLVEFVEPSAETLRKVFVAMGEPKASNFLAQRLHDFLGVDALVPKKGDRVVLEL</sequence>
<dbReference type="PANTHER" id="PTHR11203:SF37">
    <property type="entry name" value="INTEGRATOR COMPLEX SUBUNIT 11"/>
    <property type="match status" value="1"/>
</dbReference>
<evidence type="ECO:0000259" key="3">
    <source>
        <dbReference type="SMART" id="SM01027"/>
    </source>
</evidence>
<dbReference type="InterPro" id="IPR022712">
    <property type="entry name" value="Beta_Casp"/>
</dbReference>
<dbReference type="Proteomes" id="UP000228809">
    <property type="component" value="Unassembled WGS sequence"/>
</dbReference>
<dbReference type="SMART" id="SM00849">
    <property type="entry name" value="Lactamase_B"/>
    <property type="match status" value="1"/>
</dbReference>
<protein>
    <submittedName>
        <fullName evidence="4">MBL fold metallo-hydrolase</fullName>
    </submittedName>
</protein>
<evidence type="ECO:0000256" key="1">
    <source>
        <dbReference type="ARBA" id="ARBA00022801"/>
    </source>
</evidence>
<evidence type="ECO:0000313" key="4">
    <source>
        <dbReference type="EMBL" id="PIT91185.1"/>
    </source>
</evidence>
<dbReference type="Pfam" id="PF07521">
    <property type="entry name" value="RMMBL"/>
    <property type="match status" value="1"/>
</dbReference>
<name>A0A2M6WEL3_9BACT</name>
<reference evidence="5" key="1">
    <citation type="submission" date="2017-09" db="EMBL/GenBank/DDBJ databases">
        <title>Depth-based differentiation of microbial function through sediment-hosted aquifers and enrichment of novel symbionts in the deep terrestrial subsurface.</title>
        <authorList>
            <person name="Probst A.J."/>
            <person name="Ladd B."/>
            <person name="Jarett J.K."/>
            <person name="Geller-Mcgrath D.E."/>
            <person name="Sieber C.M.K."/>
            <person name="Emerson J.B."/>
            <person name="Anantharaman K."/>
            <person name="Thomas B.C."/>
            <person name="Malmstrom R."/>
            <person name="Stieglmeier M."/>
            <person name="Klingl A."/>
            <person name="Woyke T."/>
            <person name="Ryan C.M."/>
            <person name="Banfield J.F."/>
        </authorList>
    </citation>
    <scope>NUCLEOTIDE SEQUENCE [LARGE SCALE GENOMIC DNA]</scope>
</reference>
<proteinExistence type="predicted"/>
<dbReference type="AlphaFoldDB" id="A0A2M6WEL3"/>
<dbReference type="Gene3D" id="3.40.50.10890">
    <property type="match status" value="1"/>
</dbReference>
<dbReference type="EMBL" id="PFBJ01000007">
    <property type="protein sequence ID" value="PIT91185.1"/>
    <property type="molecule type" value="Genomic_DNA"/>
</dbReference>
<keyword evidence="1 4" id="KW-0378">Hydrolase</keyword>
<accession>A0A2M6WEL3</accession>
<gene>
    <name evidence="4" type="ORF">COU17_01605</name>
</gene>
<dbReference type="Pfam" id="PF00753">
    <property type="entry name" value="Lactamase_B"/>
    <property type="match status" value="1"/>
</dbReference>
<dbReference type="Pfam" id="PF10996">
    <property type="entry name" value="Beta-Casp"/>
    <property type="match status" value="1"/>
</dbReference>
<dbReference type="Gene3D" id="3.60.15.10">
    <property type="entry name" value="Ribonuclease Z/Hydroxyacylglutathione hydrolase-like"/>
    <property type="match status" value="1"/>
</dbReference>
<feature type="domain" description="Metallo-beta-lactamase" evidence="2">
    <location>
        <begin position="17"/>
        <end position="226"/>
    </location>
</feature>
<dbReference type="PANTHER" id="PTHR11203">
    <property type="entry name" value="CLEAVAGE AND POLYADENYLATION SPECIFICITY FACTOR FAMILY MEMBER"/>
    <property type="match status" value="1"/>
</dbReference>
<dbReference type="InterPro" id="IPR050698">
    <property type="entry name" value="MBL"/>
</dbReference>
<dbReference type="InterPro" id="IPR036866">
    <property type="entry name" value="RibonucZ/Hydroxyglut_hydro"/>
</dbReference>
<dbReference type="SMART" id="SM01027">
    <property type="entry name" value="Beta-Casp"/>
    <property type="match status" value="1"/>
</dbReference>
<dbReference type="InterPro" id="IPR001279">
    <property type="entry name" value="Metallo-B-lactamas"/>
</dbReference>